<organism evidence="17 18">
    <name type="scientific">Syphacia muris</name>
    <dbReference type="NCBI Taxonomy" id="451379"/>
    <lineage>
        <taxon>Eukaryota</taxon>
        <taxon>Metazoa</taxon>
        <taxon>Ecdysozoa</taxon>
        <taxon>Nematoda</taxon>
        <taxon>Chromadorea</taxon>
        <taxon>Rhabditida</taxon>
        <taxon>Spirurina</taxon>
        <taxon>Oxyuridomorpha</taxon>
        <taxon>Oxyuroidea</taxon>
        <taxon>Oxyuridae</taxon>
        <taxon>Syphacia</taxon>
    </lineage>
</organism>
<evidence type="ECO:0000313" key="18">
    <source>
        <dbReference type="WBParaSite" id="SMUV_0000643601-mRNA-1"/>
    </source>
</evidence>
<feature type="binding site" evidence="14">
    <location>
        <position position="64"/>
    </location>
    <ligand>
        <name>Ca(2+)</name>
        <dbReference type="ChEBI" id="CHEBI:29108"/>
        <label>1</label>
    </ligand>
</feature>
<dbReference type="AlphaFoldDB" id="A0A158R5E0"/>
<keyword evidence="3 13" id="KW-0479">Metal-binding</keyword>
<dbReference type="InterPro" id="IPR018487">
    <property type="entry name" value="Hemopexin-like_repeat"/>
</dbReference>
<feature type="binding site" evidence="14">
    <location>
        <position position="55"/>
    </location>
    <ligand>
        <name>Ca(2+)</name>
        <dbReference type="ChEBI" id="CHEBI:29108"/>
        <label>2</label>
    </ligand>
</feature>
<dbReference type="Proteomes" id="UP000046393">
    <property type="component" value="Unplaced"/>
</dbReference>
<dbReference type="PANTHER" id="PTHR10201">
    <property type="entry name" value="MATRIX METALLOPROTEINASE"/>
    <property type="match status" value="1"/>
</dbReference>
<evidence type="ECO:0000256" key="1">
    <source>
        <dbReference type="ARBA" id="ARBA00010370"/>
    </source>
</evidence>
<feature type="binding site" evidence="14">
    <location>
        <position position="242"/>
    </location>
    <ligand>
        <name>Ca(2+)</name>
        <dbReference type="ChEBI" id="CHEBI:29108"/>
        <label>5</label>
    </ligand>
</feature>
<feature type="domain" description="Peptidase metallopeptidase" evidence="16">
    <location>
        <begin position="2"/>
        <end position="131"/>
    </location>
</feature>
<dbReference type="CDD" id="cd04278">
    <property type="entry name" value="ZnMc_MMP"/>
    <property type="match status" value="1"/>
</dbReference>
<feature type="binding site" evidence="14">
    <location>
        <position position="105"/>
    </location>
    <ligand>
        <name>Zn(2+)</name>
        <dbReference type="ChEBI" id="CHEBI:29105"/>
        <label>2</label>
        <note>catalytic</note>
    </ligand>
</feature>
<protein>
    <submittedName>
        <fullName evidence="18">ZnMc domain-containing protein</fullName>
    </submittedName>
</protein>
<feature type="binding site" evidence="14">
    <location>
        <position position="57"/>
    </location>
    <ligand>
        <name>Ca(2+)</name>
        <dbReference type="ChEBI" id="CHEBI:29108"/>
        <label>2</label>
    </ligand>
</feature>
<dbReference type="PRINTS" id="PR00138">
    <property type="entry name" value="MATRIXIN"/>
</dbReference>
<dbReference type="InterPro" id="IPR036375">
    <property type="entry name" value="Hemopexin-like_dom_sf"/>
</dbReference>
<evidence type="ECO:0000256" key="12">
    <source>
        <dbReference type="PIRSR" id="PIRSR001191-1"/>
    </source>
</evidence>
<dbReference type="CDD" id="cd00094">
    <property type="entry name" value="HX"/>
    <property type="match status" value="1"/>
</dbReference>
<evidence type="ECO:0000256" key="5">
    <source>
        <dbReference type="ARBA" id="ARBA00022737"/>
    </source>
</evidence>
<dbReference type="PROSITE" id="PS51642">
    <property type="entry name" value="HEMOPEXIN_2"/>
    <property type="match status" value="2"/>
</dbReference>
<keyword evidence="9" id="KW-0482">Metalloprotease</keyword>
<dbReference type="GO" id="GO:0031012">
    <property type="term" value="C:extracellular matrix"/>
    <property type="evidence" value="ECO:0007669"/>
    <property type="project" value="InterPro"/>
</dbReference>
<evidence type="ECO:0000256" key="14">
    <source>
        <dbReference type="PIRSR" id="PIRSR621190-2"/>
    </source>
</evidence>
<dbReference type="GO" id="GO:0030198">
    <property type="term" value="P:extracellular matrix organization"/>
    <property type="evidence" value="ECO:0007669"/>
    <property type="project" value="TreeGrafter"/>
</dbReference>
<feature type="binding site" evidence="14">
    <location>
        <position position="59"/>
    </location>
    <ligand>
        <name>Zn(2+)</name>
        <dbReference type="ChEBI" id="CHEBI:29105"/>
        <label>1</label>
    </ligand>
</feature>
<evidence type="ECO:0000256" key="3">
    <source>
        <dbReference type="ARBA" id="ARBA00022723"/>
    </source>
</evidence>
<evidence type="ECO:0000256" key="13">
    <source>
        <dbReference type="PIRSR" id="PIRSR001191-2"/>
    </source>
</evidence>
<evidence type="ECO:0000313" key="17">
    <source>
        <dbReference type="Proteomes" id="UP000046393"/>
    </source>
</evidence>
<dbReference type="GO" id="GO:0008270">
    <property type="term" value="F:zinc ion binding"/>
    <property type="evidence" value="ECO:0007669"/>
    <property type="project" value="InterPro"/>
</dbReference>
<dbReference type="GO" id="GO:0004222">
    <property type="term" value="F:metalloendopeptidase activity"/>
    <property type="evidence" value="ECO:0007669"/>
    <property type="project" value="InterPro"/>
</dbReference>
<accession>A0A158R5E0</accession>
<dbReference type="InterPro" id="IPR001818">
    <property type="entry name" value="Pept_M10_metallopeptidase"/>
</dbReference>
<comment type="cofactor">
    <cofactor evidence="14">
        <name>Zn(2+)</name>
        <dbReference type="ChEBI" id="CHEBI:29105"/>
    </cofactor>
    <text evidence="14">Binds 2 Zn(2+) ions per subunit.</text>
</comment>
<feature type="binding site" evidence="14">
    <location>
        <position position="39"/>
    </location>
    <ligand>
        <name>Ca(2+)</name>
        <dbReference type="ChEBI" id="CHEBI:29108"/>
        <label>3</label>
    </ligand>
</feature>
<sequence>MEWQRVSPLEFIEVSPYADADIKISFARGDHEDGYPFDGSGRVLAHAFAPGSGTGGDVHLDDDEMWTVRLFGDPLANLISLRAIVLHELGHSLGLAHSDDVHSIMYAFYQHSLPPELTPTDIHSIQSLYGVKKNYYDRYRDFKPSTTTTSTTTTSPPSTVPKLPTFTRDRLSEKIPHIHSTQPPLYPDICSSSIDAVTGIRGEFFVFKDKWLWRFRRNGELRSGPSLISGYWPELPGKVDAAVEDGSNVMFFAGNECYIYNAHSLLRVRTLSDFGLPADVKKIRLVYTWNYWPDEPIYIWAENGMYWKYDRKSEKVELGYPREINVVWHNVREDTSAAATLNSGKYVDHIK</sequence>
<evidence type="ECO:0000256" key="11">
    <source>
        <dbReference type="ARBA" id="ARBA00023157"/>
    </source>
</evidence>
<keyword evidence="4" id="KW-0732">Signal</keyword>
<dbReference type="SUPFAM" id="SSF55486">
    <property type="entry name" value="Metalloproteases ('zincins'), catalytic domain"/>
    <property type="match status" value="1"/>
</dbReference>
<feature type="binding site" evidence="14">
    <location>
        <position position="38"/>
    </location>
    <ligand>
        <name>Ca(2+)</name>
        <dbReference type="ChEBI" id="CHEBI:29108"/>
        <label>3</label>
    </ligand>
</feature>
<dbReference type="GO" id="GO:0030574">
    <property type="term" value="P:collagen catabolic process"/>
    <property type="evidence" value="ECO:0007669"/>
    <property type="project" value="TreeGrafter"/>
</dbReference>
<evidence type="ECO:0000256" key="4">
    <source>
        <dbReference type="ARBA" id="ARBA00022729"/>
    </source>
</evidence>
<dbReference type="InterPro" id="IPR006026">
    <property type="entry name" value="Peptidase_Metallo"/>
</dbReference>
<evidence type="ECO:0000256" key="7">
    <source>
        <dbReference type="ARBA" id="ARBA00022833"/>
    </source>
</evidence>
<evidence type="ECO:0000256" key="6">
    <source>
        <dbReference type="ARBA" id="ARBA00022801"/>
    </source>
</evidence>
<dbReference type="InterPro" id="IPR018486">
    <property type="entry name" value="Hemopexin_CS"/>
</dbReference>
<dbReference type="PANTHER" id="PTHR10201:SF291">
    <property type="entry name" value="MATRIX METALLOPROTEINASE 1, ISOFORM C-RELATED"/>
    <property type="match status" value="1"/>
</dbReference>
<dbReference type="Gene3D" id="2.110.10.10">
    <property type="entry name" value="Hemopexin-like domain"/>
    <property type="match status" value="1"/>
</dbReference>
<dbReference type="InterPro" id="IPR024079">
    <property type="entry name" value="MetalloPept_cat_dom_sf"/>
</dbReference>
<evidence type="ECO:0000256" key="8">
    <source>
        <dbReference type="ARBA" id="ARBA00022837"/>
    </source>
</evidence>
<feature type="active site" evidence="12">
    <location>
        <position position="88"/>
    </location>
</feature>
<feature type="binding site" evidence="14">
    <location>
        <position position="61"/>
    </location>
    <ligand>
        <name>Ca(2+)</name>
        <dbReference type="ChEBI" id="CHEBI:29108"/>
        <label>3</label>
    </ligand>
</feature>
<keyword evidence="5" id="KW-0677">Repeat</keyword>
<keyword evidence="8 14" id="KW-0106">Calcium</keyword>
<dbReference type="GO" id="GO:0006508">
    <property type="term" value="P:proteolysis"/>
    <property type="evidence" value="ECO:0007669"/>
    <property type="project" value="UniProtKB-KW"/>
</dbReference>
<evidence type="ECO:0000256" key="10">
    <source>
        <dbReference type="ARBA" id="ARBA00023145"/>
    </source>
</evidence>
<feature type="binding site" evidence="13">
    <location>
        <position position="97"/>
    </location>
    <ligand>
        <name>Zn(2+)</name>
        <dbReference type="ChEBI" id="CHEBI:29105"/>
        <label>2</label>
        <note>catalytic</note>
    </ligand>
</feature>
<dbReference type="PIRSF" id="PIRSF001191">
    <property type="entry name" value="Peptidase_M10A_matrix"/>
    <property type="match status" value="1"/>
</dbReference>
<proteinExistence type="inferred from homology"/>
<dbReference type="Pfam" id="PF00413">
    <property type="entry name" value="Peptidase_M10"/>
    <property type="match status" value="1"/>
</dbReference>
<dbReference type="Gene3D" id="3.40.390.10">
    <property type="entry name" value="Collagenase (Catalytic Domain)"/>
    <property type="match status" value="1"/>
</dbReference>
<feature type="binding site" evidence="13">
    <location>
        <position position="91"/>
    </location>
    <ligand>
        <name>Zn(2+)</name>
        <dbReference type="ChEBI" id="CHEBI:29105"/>
        <label>2</label>
        <note>catalytic</note>
    </ligand>
</feature>
<dbReference type="InterPro" id="IPR021190">
    <property type="entry name" value="Pept_M10A"/>
</dbReference>
<dbReference type="Pfam" id="PF00045">
    <property type="entry name" value="Hemopexin"/>
    <property type="match status" value="1"/>
</dbReference>
<comment type="cofactor">
    <cofactor evidence="14">
        <name>Ca(2+)</name>
        <dbReference type="ChEBI" id="CHEBI:29108"/>
    </cofactor>
    <text evidence="14">Can bind about 5 Ca(2+) ions per subunit.</text>
</comment>
<evidence type="ECO:0000256" key="2">
    <source>
        <dbReference type="ARBA" id="ARBA00022670"/>
    </source>
</evidence>
<dbReference type="InterPro" id="IPR000585">
    <property type="entry name" value="Hemopexin-like_dom"/>
</dbReference>
<keyword evidence="2" id="KW-0645">Protease</keyword>
<feature type="binding site" evidence="14">
    <location>
        <position position="64"/>
    </location>
    <ligand>
        <name>Ca(2+)</name>
        <dbReference type="ChEBI" id="CHEBI:29108"/>
        <label>3</label>
    </ligand>
</feature>
<feature type="binding site" evidence="14">
    <location>
        <position position="62"/>
    </location>
    <ligand>
        <name>Ca(2+)</name>
        <dbReference type="ChEBI" id="CHEBI:29108"/>
        <label>1</label>
    </ligand>
</feature>
<reference evidence="18" key="1">
    <citation type="submission" date="2016-04" db="UniProtKB">
        <authorList>
            <consortium name="WormBaseParasite"/>
        </authorList>
    </citation>
    <scope>IDENTIFICATION</scope>
</reference>
<comment type="similarity">
    <text evidence="1">Belongs to the peptidase M10A family.</text>
</comment>
<feature type="binding site" evidence="14">
    <location>
        <position position="33"/>
    </location>
    <ligand>
        <name>Zn(2+)</name>
        <dbReference type="ChEBI" id="CHEBI:29105"/>
        <label>1</label>
    </ligand>
</feature>
<keyword evidence="11" id="KW-1015">Disulfide bond</keyword>
<feature type="binding site" evidence="14">
    <location>
        <position position="46"/>
    </location>
    <ligand>
        <name>Zn(2+)</name>
        <dbReference type="ChEBI" id="CHEBI:29105"/>
        <label>1</label>
    </ligand>
</feature>
<keyword evidence="6" id="KW-0378">Hydrolase</keyword>
<evidence type="ECO:0000256" key="15">
    <source>
        <dbReference type="PROSITE-ProRule" id="PRU01011"/>
    </source>
</evidence>
<feature type="binding site" evidence="14">
    <location>
        <position position="31"/>
    </location>
    <ligand>
        <name>Zn(2+)</name>
        <dbReference type="ChEBI" id="CHEBI:29105"/>
        <label>1</label>
    </ligand>
</feature>
<keyword evidence="7 13" id="KW-0862">Zinc</keyword>
<evidence type="ECO:0000259" key="16">
    <source>
        <dbReference type="SMART" id="SM00235"/>
    </source>
</evidence>
<feature type="repeat" description="Hemopexin" evidence="15">
    <location>
        <begin position="236"/>
        <end position="278"/>
    </location>
</feature>
<dbReference type="SMART" id="SM00235">
    <property type="entry name" value="ZnMc"/>
    <property type="match status" value="1"/>
</dbReference>
<keyword evidence="17" id="KW-1185">Reference proteome</keyword>
<feature type="binding site" evidence="14">
    <location>
        <position position="21"/>
    </location>
    <ligand>
        <name>Ca(2+)</name>
        <dbReference type="ChEBI" id="CHEBI:29108"/>
        <label>2</label>
    </ligand>
</feature>
<feature type="repeat" description="Hemopexin" evidence="15">
    <location>
        <begin position="191"/>
        <end position="235"/>
    </location>
</feature>
<evidence type="ECO:0000256" key="9">
    <source>
        <dbReference type="ARBA" id="ARBA00023049"/>
    </source>
</evidence>
<feature type="binding site" evidence="14">
    <location>
        <position position="240"/>
    </location>
    <ligand>
        <name>Ca(2+)</name>
        <dbReference type="ChEBI" id="CHEBI:29108"/>
        <label>4</label>
    </ligand>
</feature>
<dbReference type="SMART" id="SM00120">
    <property type="entry name" value="HX"/>
    <property type="match status" value="2"/>
</dbReference>
<dbReference type="PROSITE" id="PS00024">
    <property type="entry name" value="HEMOPEXIN"/>
    <property type="match status" value="1"/>
</dbReference>
<name>A0A158R5E0_9BILA</name>
<keyword evidence="10" id="KW-0865">Zymogen</keyword>
<dbReference type="InterPro" id="IPR033739">
    <property type="entry name" value="M10A_MMP"/>
</dbReference>
<dbReference type="WBParaSite" id="SMUV_0000643601-mRNA-1">
    <property type="protein sequence ID" value="SMUV_0000643601-mRNA-1"/>
    <property type="gene ID" value="SMUV_0000643601"/>
</dbReference>
<dbReference type="SUPFAM" id="SSF50923">
    <property type="entry name" value="Hemopexin-like domain"/>
    <property type="match status" value="1"/>
</dbReference>
<feature type="binding site" evidence="13">
    <location>
        <position position="87"/>
    </location>
    <ligand>
        <name>Zn(2+)</name>
        <dbReference type="ChEBI" id="CHEBI:29105"/>
        <label>2</label>
        <note>catalytic</note>
    </ligand>
</feature>
<feature type="binding site" evidence="14">
    <location>
        <position position="195"/>
    </location>
    <ligand>
        <name>Ca(2+)</name>
        <dbReference type="ChEBI" id="CHEBI:29108"/>
        <label>4</label>
    </ligand>
</feature>
<dbReference type="STRING" id="451379.A0A158R5E0"/>